<proteinExistence type="predicted"/>
<sequence>MSSAEDLARLLLTLPQELYDEIYAWTFTANPGTRTIRRAETGRNIRKDMSGTSNQTKINRNLLFVSRATRAQFAASYYGGFGAKFLVDRELVIKWLHTLPEEHRDMFRQVKCLVRKGYGNRYIDFQLCLWKLQISVKREFGCCIASKMRI</sequence>
<name>A0AAI8YVN2_9PEZI</name>
<dbReference type="AlphaFoldDB" id="A0AAI8YVN2"/>
<gene>
    <name evidence="1" type="ORF">LECACI_7A002836</name>
</gene>
<accession>A0AAI8YVN2</accession>
<evidence type="ECO:0000313" key="1">
    <source>
        <dbReference type="EMBL" id="CAK3924881.1"/>
    </source>
</evidence>
<reference evidence="1" key="1">
    <citation type="submission" date="2023-11" db="EMBL/GenBank/DDBJ databases">
        <authorList>
            <person name="Alioto T."/>
            <person name="Alioto T."/>
            <person name="Gomez Garrido J."/>
        </authorList>
    </citation>
    <scope>NUCLEOTIDE SEQUENCE</scope>
</reference>
<dbReference type="EMBL" id="CAVMBE010000013">
    <property type="protein sequence ID" value="CAK3924881.1"/>
    <property type="molecule type" value="Genomic_DNA"/>
</dbReference>
<evidence type="ECO:0000313" key="2">
    <source>
        <dbReference type="Proteomes" id="UP001296104"/>
    </source>
</evidence>
<keyword evidence="2" id="KW-1185">Reference proteome</keyword>
<protein>
    <submittedName>
        <fullName evidence="1">Uncharacterized protein</fullName>
    </submittedName>
</protein>
<dbReference type="Proteomes" id="UP001296104">
    <property type="component" value="Unassembled WGS sequence"/>
</dbReference>
<organism evidence="1 2">
    <name type="scientific">Lecanosticta acicola</name>
    <dbReference type="NCBI Taxonomy" id="111012"/>
    <lineage>
        <taxon>Eukaryota</taxon>
        <taxon>Fungi</taxon>
        <taxon>Dikarya</taxon>
        <taxon>Ascomycota</taxon>
        <taxon>Pezizomycotina</taxon>
        <taxon>Dothideomycetes</taxon>
        <taxon>Dothideomycetidae</taxon>
        <taxon>Mycosphaerellales</taxon>
        <taxon>Mycosphaerellaceae</taxon>
        <taxon>Lecanosticta</taxon>
    </lineage>
</organism>
<comment type="caution">
    <text evidence="1">The sequence shown here is derived from an EMBL/GenBank/DDBJ whole genome shotgun (WGS) entry which is preliminary data.</text>
</comment>